<protein>
    <submittedName>
        <fullName evidence="2">Alpha/beta-hydrolase</fullName>
    </submittedName>
</protein>
<evidence type="ECO:0000313" key="3">
    <source>
        <dbReference type="Proteomes" id="UP000076871"/>
    </source>
</evidence>
<dbReference type="InterPro" id="IPR029058">
    <property type="entry name" value="AB_hydrolase_fold"/>
</dbReference>
<dbReference type="Proteomes" id="UP000076871">
    <property type="component" value="Unassembled WGS sequence"/>
</dbReference>
<sequence length="286" mass="31463">MTSLKSTLYSPMVKSLCSSDGTTIYAKAAGDPCNPSIILAYGLGLSAAVFDNLFKDKQLLAEVYLVHYDLHRQGRSRKPDTTEGYVSKVWVDDYCDHRGIQFEESSTVTVDVVAHLPPSTLSGVALLSSILNCTTSSVLAISKIIIDFGPGLTTTSDVALSRSTGKALVDTYFNDAAAIPFDLITSWYGMVMLTLSSVMTFLLTWEHNTTKYFEEEKNGLPLLLVYGSEDKHVHGEVLAKELPDHFNNLKVHVVEGGSHASFYERQDEVVTELLSFVKRTEVSGYI</sequence>
<keyword evidence="1" id="KW-0812">Transmembrane</keyword>
<name>A0A165C0P4_9APHY</name>
<organism evidence="2 3">
    <name type="scientific">Laetiporus sulphureus 93-53</name>
    <dbReference type="NCBI Taxonomy" id="1314785"/>
    <lineage>
        <taxon>Eukaryota</taxon>
        <taxon>Fungi</taxon>
        <taxon>Dikarya</taxon>
        <taxon>Basidiomycota</taxon>
        <taxon>Agaricomycotina</taxon>
        <taxon>Agaricomycetes</taxon>
        <taxon>Polyporales</taxon>
        <taxon>Laetiporus</taxon>
    </lineage>
</organism>
<dbReference type="EMBL" id="KV427657">
    <property type="protein sequence ID" value="KZT01989.1"/>
    <property type="molecule type" value="Genomic_DNA"/>
</dbReference>
<keyword evidence="3" id="KW-1185">Reference proteome</keyword>
<evidence type="ECO:0000313" key="2">
    <source>
        <dbReference type="EMBL" id="KZT01989.1"/>
    </source>
</evidence>
<gene>
    <name evidence="2" type="ORF">LAESUDRAFT_662778</name>
</gene>
<keyword evidence="2" id="KW-0378">Hydrolase</keyword>
<keyword evidence="1" id="KW-1133">Transmembrane helix</keyword>
<proteinExistence type="predicted"/>
<feature type="transmembrane region" description="Helical" evidence="1">
    <location>
        <begin position="187"/>
        <end position="205"/>
    </location>
</feature>
<dbReference type="STRING" id="1314785.A0A165C0P4"/>
<dbReference type="SUPFAM" id="SSF53474">
    <property type="entry name" value="alpha/beta-Hydrolases"/>
    <property type="match status" value="1"/>
</dbReference>
<reference evidence="2 3" key="1">
    <citation type="journal article" date="2016" name="Mol. Biol. Evol.">
        <title>Comparative Genomics of Early-Diverging Mushroom-Forming Fungi Provides Insights into the Origins of Lignocellulose Decay Capabilities.</title>
        <authorList>
            <person name="Nagy L.G."/>
            <person name="Riley R."/>
            <person name="Tritt A."/>
            <person name="Adam C."/>
            <person name="Daum C."/>
            <person name="Floudas D."/>
            <person name="Sun H."/>
            <person name="Yadav J.S."/>
            <person name="Pangilinan J."/>
            <person name="Larsson K.H."/>
            <person name="Matsuura K."/>
            <person name="Barry K."/>
            <person name="Labutti K."/>
            <person name="Kuo R."/>
            <person name="Ohm R.A."/>
            <person name="Bhattacharya S.S."/>
            <person name="Shirouzu T."/>
            <person name="Yoshinaga Y."/>
            <person name="Martin F.M."/>
            <person name="Grigoriev I.V."/>
            <person name="Hibbett D.S."/>
        </authorList>
    </citation>
    <scope>NUCLEOTIDE SEQUENCE [LARGE SCALE GENOMIC DNA]</scope>
    <source>
        <strain evidence="2 3">93-53</strain>
    </source>
</reference>
<dbReference type="InParanoid" id="A0A165C0P4"/>
<dbReference type="GeneID" id="63822044"/>
<accession>A0A165C0P4</accession>
<dbReference type="GO" id="GO:0016787">
    <property type="term" value="F:hydrolase activity"/>
    <property type="evidence" value="ECO:0007669"/>
    <property type="project" value="UniProtKB-KW"/>
</dbReference>
<evidence type="ECO:0000256" key="1">
    <source>
        <dbReference type="SAM" id="Phobius"/>
    </source>
</evidence>
<dbReference type="OrthoDB" id="408373at2759"/>
<dbReference type="Gene3D" id="3.40.50.1820">
    <property type="entry name" value="alpha/beta hydrolase"/>
    <property type="match status" value="1"/>
</dbReference>
<keyword evidence="1" id="KW-0472">Membrane</keyword>
<dbReference type="AlphaFoldDB" id="A0A165C0P4"/>
<dbReference type="RefSeq" id="XP_040759729.1">
    <property type="nucleotide sequence ID" value="XM_040905014.1"/>
</dbReference>